<organism evidence="2 3">
    <name type="scientific">Caldicellulosiruptor bescii</name>
    <name type="common">Anaerocellum thermophilum</name>
    <dbReference type="NCBI Taxonomy" id="31899"/>
    <lineage>
        <taxon>Bacteria</taxon>
        <taxon>Bacillati</taxon>
        <taxon>Bacillota</taxon>
        <taxon>Bacillota incertae sedis</taxon>
        <taxon>Caldicellulosiruptorales</taxon>
        <taxon>Caldicellulosiruptoraceae</taxon>
        <taxon>Caldicellulosiruptor</taxon>
    </lineage>
</organism>
<feature type="domain" description="Transposase IS204/IS1001/IS1096/IS1165 zinc-finger" evidence="1">
    <location>
        <begin position="21"/>
        <end position="65"/>
    </location>
</feature>
<dbReference type="InterPro" id="IPR029261">
    <property type="entry name" value="Transposase_Znf"/>
</dbReference>
<dbReference type="Pfam" id="PF14690">
    <property type="entry name" value="Zn_ribbon_ISL3"/>
    <property type="match status" value="1"/>
</dbReference>
<dbReference type="Proteomes" id="UP000196803">
    <property type="component" value="Unassembled WGS sequence"/>
</dbReference>
<evidence type="ECO:0000313" key="3">
    <source>
        <dbReference type="Proteomes" id="UP000196803"/>
    </source>
</evidence>
<keyword evidence="2" id="KW-0862">Zinc</keyword>
<proteinExistence type="predicted"/>
<dbReference type="EMBL" id="FXXC01000001">
    <property type="protein sequence ID" value="SMR92818.1"/>
    <property type="molecule type" value="Genomic_DNA"/>
</dbReference>
<comment type="caution">
    <text evidence="2">The sequence shown here is derived from an EMBL/GenBank/DDBJ whole genome shotgun (WGS) entry which is preliminary data.</text>
</comment>
<gene>
    <name evidence="2" type="ORF">SAMN05216240_1225</name>
</gene>
<accession>A0ABY1S7K3</accession>
<sequence>MEKYEIIDDTIYIYVKSKNSQATCPYCNQSSNKIHSYYSRSFQDLPIQDKKVVIVLKNRKFFCKNPECRKKHLLKDFNLSLITQKELKDLKMKY</sequence>
<keyword evidence="2" id="KW-0863">Zinc-finger</keyword>
<dbReference type="GO" id="GO:0008270">
    <property type="term" value="F:zinc ion binding"/>
    <property type="evidence" value="ECO:0007669"/>
    <property type="project" value="UniProtKB-KW"/>
</dbReference>
<evidence type="ECO:0000313" key="2">
    <source>
        <dbReference type="EMBL" id="SMR92818.1"/>
    </source>
</evidence>
<protein>
    <submittedName>
        <fullName evidence="2">Zinc-finger of transposase IS204/IS1001/IS1096/IS1165</fullName>
    </submittedName>
</protein>
<reference evidence="2 3" key="1">
    <citation type="submission" date="2017-05" db="EMBL/GenBank/DDBJ databases">
        <authorList>
            <person name="Varghese N."/>
            <person name="Submissions S."/>
        </authorList>
    </citation>
    <scope>NUCLEOTIDE SEQUENCE [LARGE SCALE GENOMIC DNA]</scope>
    <source>
        <strain evidence="2 3">MACB1020</strain>
    </source>
</reference>
<keyword evidence="2" id="KW-0479">Metal-binding</keyword>
<name>A0ABY1S7K3_CALBS</name>
<keyword evidence="3" id="KW-1185">Reference proteome</keyword>
<evidence type="ECO:0000259" key="1">
    <source>
        <dbReference type="Pfam" id="PF14690"/>
    </source>
</evidence>